<name>A0A2N6VLH7_9MICO</name>
<comment type="caution">
    <text evidence="1">The sequence shown here is derived from an EMBL/GenBank/DDBJ whole genome shotgun (WGS) entry which is preliminary data.</text>
</comment>
<proteinExistence type="predicted"/>
<protein>
    <submittedName>
        <fullName evidence="1">Uncharacterized protein</fullName>
    </submittedName>
</protein>
<evidence type="ECO:0000313" key="2">
    <source>
        <dbReference type="Proteomes" id="UP000235598"/>
    </source>
</evidence>
<sequence length="63" mass="6973">MQEEEKLKGTGKPSKRVSANAPFNSARLVGIVDWLFASDSENEKLQQVTRTHSYDSQTICGST</sequence>
<reference evidence="1 2" key="1">
    <citation type="submission" date="2017-09" db="EMBL/GenBank/DDBJ databases">
        <title>Bacterial strain isolated from the female urinary microbiota.</title>
        <authorList>
            <person name="Thomas-White K."/>
            <person name="Kumar N."/>
            <person name="Forster S."/>
            <person name="Putonti C."/>
            <person name="Lawley T."/>
            <person name="Wolfe A.J."/>
        </authorList>
    </citation>
    <scope>NUCLEOTIDE SEQUENCE [LARGE SCALE GENOMIC DNA]</scope>
    <source>
        <strain evidence="1 2">UMB1301</strain>
    </source>
</reference>
<organism evidence="1 2">
    <name type="scientific">Brevibacterium paucivorans</name>
    <dbReference type="NCBI Taxonomy" id="170994"/>
    <lineage>
        <taxon>Bacteria</taxon>
        <taxon>Bacillati</taxon>
        <taxon>Actinomycetota</taxon>
        <taxon>Actinomycetes</taxon>
        <taxon>Micrococcales</taxon>
        <taxon>Brevibacteriaceae</taxon>
        <taxon>Brevibacterium</taxon>
    </lineage>
</organism>
<accession>A0A2N6VLH7</accession>
<dbReference type="Proteomes" id="UP000235598">
    <property type="component" value="Unassembled WGS sequence"/>
</dbReference>
<gene>
    <name evidence="1" type="ORF">CJ199_07660</name>
</gene>
<evidence type="ECO:0000313" key="1">
    <source>
        <dbReference type="EMBL" id="PMD04966.1"/>
    </source>
</evidence>
<dbReference type="EMBL" id="PNHK01000003">
    <property type="protein sequence ID" value="PMD04966.1"/>
    <property type="molecule type" value="Genomic_DNA"/>
</dbReference>
<dbReference type="AlphaFoldDB" id="A0A2N6VLH7"/>